<dbReference type="PROSITE" id="PS50011">
    <property type="entry name" value="PROTEIN_KINASE_DOM"/>
    <property type="match status" value="1"/>
</dbReference>
<name>A0A150GVE6_GONPE</name>
<dbReference type="PANTHER" id="PTHR44329:SF214">
    <property type="entry name" value="PROTEIN KINASE DOMAIN-CONTAINING PROTEIN"/>
    <property type="match status" value="1"/>
</dbReference>
<feature type="region of interest" description="Disordered" evidence="1">
    <location>
        <begin position="416"/>
        <end position="448"/>
    </location>
</feature>
<dbReference type="STRING" id="33097.A0A150GVE6"/>
<dbReference type="InterPro" id="IPR051681">
    <property type="entry name" value="Ser/Thr_Kinases-Pseudokinases"/>
</dbReference>
<sequence length="659" mass="68233">MVGRGNHAAEGRGRQLLVEECDARSSRRGATEQVEQAQLSAPLRAAARPMGREVSQVTMLQMLHFGSATGQVPLHHLASLNLGALSREIHALHWVGQGGGGAVFQGVWQGAPVAVKFMLAGSPAHVDATALEAIVSLAVGHPNVVSTYAFDVARVTDASLMETLHDMYCSHSAAGSVDDTVSATALYNALMGSYAVMPESVAAATAAASPQMQHAQRSRTASRRQLQLLHPSTMSGSFTAGTGCGGAMAGLTGAAYGAGAVADGGAGSAALRASFARIESLGVRMQRAQAAAAAAAGGPVSATVAIDGEAAGSGGPSPEQAGAPSVAGSGGAGPSVASRSGNLQRPEEGLVSTFFSEEGFGEPDPASNTRAWSVRQVLQYMKARPGMYLTHIIMEYCDRGSLLAAIKRGIFRMDAAHDEPGPGSSSSSSGPVPAGAAGSAAESGSADAPPRFSRRIVLRAMLRTARDVAQGMCHLHANGIIHGDLKPGNVLLRGCRTDRRGFTALVSDFGLSKVTRGDKPLELNHWSTVTVMAPEVIMGRWLKASDVFSFGVLLWQLVAGETMPYGKRTVQQILLGVAQGTLKPEWPPSAHPALVRLGRACLATSPEDRPSFAAIVKVLTKIEQNVREELRLQRTSAARGSSSGPIGAEPSAPRLAARC</sequence>
<keyword evidence="4" id="KW-1185">Reference proteome</keyword>
<evidence type="ECO:0000259" key="2">
    <source>
        <dbReference type="PROSITE" id="PS50011"/>
    </source>
</evidence>
<feature type="region of interest" description="Disordered" evidence="1">
    <location>
        <begin position="307"/>
        <end position="346"/>
    </location>
</feature>
<dbReference type="SUPFAM" id="SSF56112">
    <property type="entry name" value="Protein kinase-like (PK-like)"/>
    <property type="match status" value="1"/>
</dbReference>
<comment type="caution">
    <text evidence="3">The sequence shown here is derived from an EMBL/GenBank/DDBJ whole genome shotgun (WGS) entry which is preliminary data.</text>
</comment>
<evidence type="ECO:0000313" key="3">
    <source>
        <dbReference type="EMBL" id="KXZ53856.1"/>
    </source>
</evidence>
<dbReference type="Proteomes" id="UP000075714">
    <property type="component" value="Unassembled WGS sequence"/>
</dbReference>
<dbReference type="InterPro" id="IPR008271">
    <property type="entry name" value="Ser/Thr_kinase_AS"/>
</dbReference>
<dbReference type="PROSITE" id="PS00108">
    <property type="entry name" value="PROTEIN_KINASE_ST"/>
    <property type="match status" value="1"/>
</dbReference>
<organism evidence="3 4">
    <name type="scientific">Gonium pectorale</name>
    <name type="common">Green alga</name>
    <dbReference type="NCBI Taxonomy" id="33097"/>
    <lineage>
        <taxon>Eukaryota</taxon>
        <taxon>Viridiplantae</taxon>
        <taxon>Chlorophyta</taxon>
        <taxon>core chlorophytes</taxon>
        <taxon>Chlorophyceae</taxon>
        <taxon>CS clade</taxon>
        <taxon>Chlamydomonadales</taxon>
        <taxon>Volvocaceae</taxon>
        <taxon>Gonium</taxon>
    </lineage>
</organism>
<protein>
    <recommendedName>
        <fullName evidence="2">Protein kinase domain-containing protein</fullName>
    </recommendedName>
</protein>
<dbReference type="Pfam" id="PF07714">
    <property type="entry name" value="PK_Tyr_Ser-Thr"/>
    <property type="match status" value="1"/>
</dbReference>
<gene>
    <name evidence="3" type="ORF">GPECTOR_6g774</name>
</gene>
<feature type="domain" description="Protein kinase" evidence="2">
    <location>
        <begin position="305"/>
        <end position="622"/>
    </location>
</feature>
<reference evidence="4" key="1">
    <citation type="journal article" date="2016" name="Nat. Commun.">
        <title>The Gonium pectorale genome demonstrates co-option of cell cycle regulation during the evolution of multicellularity.</title>
        <authorList>
            <person name="Hanschen E.R."/>
            <person name="Marriage T.N."/>
            <person name="Ferris P.J."/>
            <person name="Hamaji T."/>
            <person name="Toyoda A."/>
            <person name="Fujiyama A."/>
            <person name="Neme R."/>
            <person name="Noguchi H."/>
            <person name="Minakuchi Y."/>
            <person name="Suzuki M."/>
            <person name="Kawai-Toyooka H."/>
            <person name="Smith D.R."/>
            <person name="Sparks H."/>
            <person name="Anderson J."/>
            <person name="Bakaric R."/>
            <person name="Luria V."/>
            <person name="Karger A."/>
            <person name="Kirschner M.W."/>
            <person name="Durand P.M."/>
            <person name="Michod R.E."/>
            <person name="Nozaki H."/>
            <person name="Olson B.J."/>
        </authorList>
    </citation>
    <scope>NUCLEOTIDE SEQUENCE [LARGE SCALE GENOMIC DNA]</scope>
    <source>
        <strain evidence="4">NIES-2863</strain>
    </source>
</reference>
<proteinExistence type="predicted"/>
<evidence type="ECO:0000256" key="1">
    <source>
        <dbReference type="SAM" id="MobiDB-lite"/>
    </source>
</evidence>
<dbReference type="InterPro" id="IPR011009">
    <property type="entry name" value="Kinase-like_dom_sf"/>
</dbReference>
<dbReference type="InterPro" id="IPR001245">
    <property type="entry name" value="Ser-Thr/Tyr_kinase_cat_dom"/>
</dbReference>
<dbReference type="PANTHER" id="PTHR44329">
    <property type="entry name" value="SERINE/THREONINE-PROTEIN KINASE TNNI3K-RELATED"/>
    <property type="match status" value="1"/>
</dbReference>
<feature type="region of interest" description="Disordered" evidence="1">
    <location>
        <begin position="634"/>
        <end position="659"/>
    </location>
</feature>
<feature type="compositionally biased region" description="Polar residues" evidence="1">
    <location>
        <begin position="634"/>
        <end position="644"/>
    </location>
</feature>
<dbReference type="InterPro" id="IPR000719">
    <property type="entry name" value="Prot_kinase_dom"/>
</dbReference>
<dbReference type="FunFam" id="1.10.510.10:FF:001308">
    <property type="entry name" value="Predicted protein"/>
    <property type="match status" value="1"/>
</dbReference>
<evidence type="ECO:0000313" key="4">
    <source>
        <dbReference type="Proteomes" id="UP000075714"/>
    </source>
</evidence>
<dbReference type="OrthoDB" id="4062651at2759"/>
<feature type="compositionally biased region" description="Low complexity" evidence="1">
    <location>
        <begin position="421"/>
        <end position="448"/>
    </location>
</feature>
<dbReference type="EMBL" id="LSYV01000007">
    <property type="protein sequence ID" value="KXZ53856.1"/>
    <property type="molecule type" value="Genomic_DNA"/>
</dbReference>
<dbReference type="GO" id="GO:0005524">
    <property type="term" value="F:ATP binding"/>
    <property type="evidence" value="ECO:0007669"/>
    <property type="project" value="InterPro"/>
</dbReference>
<dbReference type="SMART" id="SM00220">
    <property type="entry name" value="S_TKc"/>
    <property type="match status" value="1"/>
</dbReference>
<dbReference type="Gene3D" id="1.10.510.10">
    <property type="entry name" value="Transferase(Phosphotransferase) domain 1"/>
    <property type="match status" value="1"/>
</dbReference>
<dbReference type="GO" id="GO:0004674">
    <property type="term" value="F:protein serine/threonine kinase activity"/>
    <property type="evidence" value="ECO:0007669"/>
    <property type="project" value="TreeGrafter"/>
</dbReference>
<dbReference type="Gene3D" id="3.30.200.20">
    <property type="entry name" value="Phosphorylase Kinase, domain 1"/>
    <property type="match status" value="1"/>
</dbReference>
<accession>A0A150GVE6</accession>
<dbReference type="AlphaFoldDB" id="A0A150GVE6"/>